<evidence type="ECO:0000313" key="5">
    <source>
        <dbReference type="Proteomes" id="UP000626786"/>
    </source>
</evidence>
<dbReference type="PIRSF" id="PIRSF032908">
    <property type="entry name" value="UCP032908"/>
    <property type="match status" value="1"/>
</dbReference>
<evidence type="ECO:0000313" key="4">
    <source>
        <dbReference type="EMBL" id="MBD7984239.1"/>
    </source>
</evidence>
<feature type="transmembrane region" description="Helical" evidence="1">
    <location>
        <begin position="265"/>
        <end position="287"/>
    </location>
</feature>
<dbReference type="InterPro" id="IPR012867">
    <property type="entry name" value="DUF1648"/>
</dbReference>
<feature type="transmembrane region" description="Helical" evidence="1">
    <location>
        <begin position="80"/>
        <end position="102"/>
    </location>
</feature>
<dbReference type="Proteomes" id="UP000626786">
    <property type="component" value="Unassembled WGS sequence"/>
</dbReference>
<feature type="transmembrane region" description="Helical" evidence="1">
    <location>
        <begin position="185"/>
        <end position="207"/>
    </location>
</feature>
<dbReference type="PANTHER" id="PTHR37810">
    <property type="entry name" value="IMMUNITY PROTEIN SDPI"/>
    <property type="match status" value="1"/>
</dbReference>
<keyword evidence="1" id="KW-0472">Membrane</keyword>
<dbReference type="RefSeq" id="WP_191693942.1">
    <property type="nucleotide sequence ID" value="NZ_JACSQN010000005.1"/>
</dbReference>
<gene>
    <name evidence="4" type="ORF">H9649_06585</name>
</gene>
<keyword evidence="1" id="KW-0812">Transmembrane</keyword>
<feature type="transmembrane region" description="Helical" evidence="1">
    <location>
        <begin position="233"/>
        <end position="253"/>
    </location>
</feature>
<name>A0ABR8U9N9_9BACL</name>
<dbReference type="EMBL" id="JACSQN010000005">
    <property type="protein sequence ID" value="MBD7984239.1"/>
    <property type="molecule type" value="Genomic_DNA"/>
</dbReference>
<accession>A0ABR8U9N9</accession>
<proteinExistence type="predicted"/>
<feature type="transmembrane region" description="Helical" evidence="1">
    <location>
        <begin position="6"/>
        <end position="24"/>
    </location>
</feature>
<evidence type="ECO:0000256" key="1">
    <source>
        <dbReference type="SAM" id="Phobius"/>
    </source>
</evidence>
<dbReference type="InterPro" id="IPR014574">
    <property type="entry name" value="UCP032908"/>
</dbReference>
<dbReference type="Pfam" id="PF19124">
    <property type="entry name" value="DUF5808"/>
    <property type="match status" value="1"/>
</dbReference>
<reference evidence="4 5" key="1">
    <citation type="submission" date="2020-08" db="EMBL/GenBank/DDBJ databases">
        <title>A Genomic Blueprint of the Chicken Gut Microbiome.</title>
        <authorList>
            <person name="Gilroy R."/>
            <person name="Ravi A."/>
            <person name="Getino M."/>
            <person name="Pursley I."/>
            <person name="Horton D.L."/>
            <person name="Alikhan N.-F."/>
            <person name="Baker D."/>
            <person name="Gharbi K."/>
            <person name="Hall N."/>
            <person name="Watson M."/>
            <person name="Adriaenssens E.M."/>
            <person name="Foster-Nyarko E."/>
            <person name="Jarju S."/>
            <person name="Secka A."/>
            <person name="Antonio M."/>
            <person name="Oren A."/>
            <person name="Chaudhuri R."/>
            <person name="La Ragione R.M."/>
            <person name="Hildebrand F."/>
            <person name="Pallen M.J."/>
        </authorList>
    </citation>
    <scope>NUCLEOTIDE SEQUENCE [LARGE SCALE GENOMIC DNA]</scope>
    <source>
        <strain evidence="4 5">Sa2YVA2</strain>
    </source>
</reference>
<keyword evidence="5" id="KW-1185">Reference proteome</keyword>
<feature type="transmembrane region" description="Helical" evidence="1">
    <location>
        <begin position="136"/>
        <end position="156"/>
    </location>
</feature>
<protein>
    <submittedName>
        <fullName evidence="4">DUF1648 domain-containing protein</fullName>
    </submittedName>
</protein>
<comment type="caution">
    <text evidence="4">The sequence shown here is derived from an EMBL/GenBank/DDBJ whole genome shotgun (WGS) entry which is preliminary data.</text>
</comment>
<sequence>MTVIIFLVIISFLTIIEGAMPFLLKKTIVFGVTIPEDHIADHVLANYKKTYSAIIFIAGLMGMIYFTTFGLTDYLEEETVVFRGLIILFLMITLSMVLYLFFHGKTTKRKRDNAWGANLKQVQVADLSRRSADEMLPSLFFVLPMIITFGLISYTASQYSLLPEEIPTHWGIDGTADAFTQKNPFSSIAILLILFIIQAMMFATNLFTKKSGMKLNAARRNSSRIQQLSFRKYTSWILFMTTLLMTILVGYFQLMTIHGQLGGPILMMALPIGFALVMLISTAIYAFKVGQGGARIQPPFEEDSAEGITTHDDDRFWKAGVFYVNRNDPSIFVEKRFGVGWTINFGNPVGYFILFLPIVIILGISLLL</sequence>
<dbReference type="Pfam" id="PF07853">
    <property type="entry name" value="DUF1648"/>
    <property type="match status" value="1"/>
</dbReference>
<organism evidence="4 5">
    <name type="scientific">Sporosarcina quadrami</name>
    <dbReference type="NCBI Taxonomy" id="2762234"/>
    <lineage>
        <taxon>Bacteria</taxon>
        <taxon>Bacillati</taxon>
        <taxon>Bacillota</taxon>
        <taxon>Bacilli</taxon>
        <taxon>Bacillales</taxon>
        <taxon>Caryophanaceae</taxon>
        <taxon>Sporosarcina</taxon>
    </lineage>
</organism>
<feature type="transmembrane region" description="Helical" evidence="1">
    <location>
        <begin position="50"/>
        <end position="68"/>
    </location>
</feature>
<evidence type="ECO:0000259" key="2">
    <source>
        <dbReference type="Pfam" id="PF07853"/>
    </source>
</evidence>
<keyword evidence="1" id="KW-1133">Transmembrane helix</keyword>
<dbReference type="PANTHER" id="PTHR37810:SF9">
    <property type="entry name" value="MEMBRANE PROTEIN"/>
    <property type="match status" value="1"/>
</dbReference>
<feature type="transmembrane region" description="Helical" evidence="1">
    <location>
        <begin position="349"/>
        <end position="367"/>
    </location>
</feature>
<feature type="domain" description="DUF1648" evidence="2">
    <location>
        <begin position="146"/>
        <end position="188"/>
    </location>
</feature>
<dbReference type="InterPro" id="IPR043831">
    <property type="entry name" value="DUF5808"/>
</dbReference>
<evidence type="ECO:0000259" key="3">
    <source>
        <dbReference type="Pfam" id="PF19124"/>
    </source>
</evidence>
<feature type="domain" description="DUF5808" evidence="3">
    <location>
        <begin position="326"/>
        <end position="351"/>
    </location>
</feature>